<dbReference type="RefSeq" id="XP_022673401.1">
    <property type="nucleotide sequence ID" value="XM_022817666.1"/>
</dbReference>
<keyword evidence="2" id="KW-1185">Reference proteome</keyword>
<dbReference type="InParanoid" id="A0A7M7MK04"/>
<dbReference type="Proteomes" id="UP000594260">
    <property type="component" value="Unplaced"/>
</dbReference>
<evidence type="ECO:0000313" key="1">
    <source>
        <dbReference type="EnsemblMetazoa" id="XP_022673401"/>
    </source>
</evidence>
<dbReference type="KEGG" id="vde:111255573"/>
<dbReference type="AlphaFoldDB" id="A0A7M7MK04"/>
<sequence>MSDYRFTHLTGRVSHLNQPRTHLSGNDIDADLYARKLLRNSAPSLCSVVDEPVTRRFSPAVGGNKRTSVLESGRYFGSSLLSPTTAVGDFRERQQNMHHGRYQTALPDVNNSDRCRSSTTLYSSGLENSFRPYVTTRSVDVRTCPGRPKVFQPSHVTSVVTNCPKCFNGKQCTIQVLCPHVLERCNTFGGAFKEQLFGQYRDVDMEKQFN</sequence>
<protein>
    <submittedName>
        <fullName evidence="1">Uncharacterized protein</fullName>
    </submittedName>
</protein>
<accession>A0A7M7MK04</accession>
<dbReference type="EnsemblMetazoa" id="XM_022817666">
    <property type="protein sequence ID" value="XP_022673401"/>
    <property type="gene ID" value="LOC111255573"/>
</dbReference>
<dbReference type="OrthoDB" id="10398356at2759"/>
<evidence type="ECO:0000313" key="2">
    <source>
        <dbReference type="Proteomes" id="UP000594260"/>
    </source>
</evidence>
<dbReference type="GeneID" id="111255573"/>
<proteinExistence type="predicted"/>
<name>A0A7M7MK04_VARDE</name>
<reference evidence="1" key="1">
    <citation type="submission" date="2021-01" db="UniProtKB">
        <authorList>
            <consortium name="EnsemblMetazoa"/>
        </authorList>
    </citation>
    <scope>IDENTIFICATION</scope>
</reference>
<organism evidence="1 2">
    <name type="scientific">Varroa destructor</name>
    <name type="common">Honeybee mite</name>
    <dbReference type="NCBI Taxonomy" id="109461"/>
    <lineage>
        <taxon>Eukaryota</taxon>
        <taxon>Metazoa</taxon>
        <taxon>Ecdysozoa</taxon>
        <taxon>Arthropoda</taxon>
        <taxon>Chelicerata</taxon>
        <taxon>Arachnida</taxon>
        <taxon>Acari</taxon>
        <taxon>Parasitiformes</taxon>
        <taxon>Mesostigmata</taxon>
        <taxon>Gamasina</taxon>
        <taxon>Dermanyssoidea</taxon>
        <taxon>Varroidae</taxon>
        <taxon>Varroa</taxon>
    </lineage>
</organism>